<dbReference type="GO" id="GO:0005929">
    <property type="term" value="C:cilium"/>
    <property type="evidence" value="ECO:0007669"/>
    <property type="project" value="TreeGrafter"/>
</dbReference>
<gene>
    <name evidence="2" type="ORF">POCTA_138.1.T0260281</name>
</gene>
<dbReference type="PANTHER" id="PTHR13371">
    <property type="entry name" value="GLYCINE-, GLUTAMATE-, THIENYLCYCLOHEXYLPIPERIDINE-BINDING PROTEIN"/>
    <property type="match status" value="1"/>
</dbReference>
<name>A0A8S1TJL5_PAROT</name>
<evidence type="ECO:0000313" key="3">
    <source>
        <dbReference type="Proteomes" id="UP000683925"/>
    </source>
</evidence>
<evidence type="ECO:0000313" key="2">
    <source>
        <dbReference type="EMBL" id="CAD8152470.1"/>
    </source>
</evidence>
<protein>
    <submittedName>
        <fullName evidence="2">Uncharacterized protein</fullName>
    </submittedName>
</protein>
<dbReference type="InterPro" id="IPR052607">
    <property type="entry name" value="CEP104-like"/>
</dbReference>
<reference evidence="2" key="1">
    <citation type="submission" date="2021-01" db="EMBL/GenBank/DDBJ databases">
        <authorList>
            <consortium name="Genoscope - CEA"/>
            <person name="William W."/>
        </authorList>
    </citation>
    <scope>NUCLEOTIDE SEQUENCE</scope>
</reference>
<proteinExistence type="predicted"/>
<dbReference type="AlphaFoldDB" id="A0A8S1TJL5"/>
<dbReference type="PANTHER" id="PTHR13371:SF0">
    <property type="entry name" value="CENTROSOMAL PROTEIN OF 104 KDA"/>
    <property type="match status" value="1"/>
</dbReference>
<organism evidence="2 3">
    <name type="scientific">Paramecium octaurelia</name>
    <dbReference type="NCBI Taxonomy" id="43137"/>
    <lineage>
        <taxon>Eukaryota</taxon>
        <taxon>Sar</taxon>
        <taxon>Alveolata</taxon>
        <taxon>Ciliophora</taxon>
        <taxon>Intramacronucleata</taxon>
        <taxon>Oligohymenophorea</taxon>
        <taxon>Peniculida</taxon>
        <taxon>Parameciidae</taxon>
        <taxon>Paramecium</taxon>
    </lineage>
</organism>
<feature type="compositionally biased region" description="Polar residues" evidence="1">
    <location>
        <begin position="142"/>
        <end position="166"/>
    </location>
</feature>
<keyword evidence="3" id="KW-1185">Reference proteome</keyword>
<dbReference type="EMBL" id="CAJJDP010000026">
    <property type="protein sequence ID" value="CAD8152470.1"/>
    <property type="molecule type" value="Genomic_DNA"/>
</dbReference>
<feature type="region of interest" description="Disordered" evidence="1">
    <location>
        <begin position="131"/>
        <end position="166"/>
    </location>
</feature>
<comment type="caution">
    <text evidence="2">The sequence shown here is derived from an EMBL/GenBank/DDBJ whole genome shotgun (WGS) entry which is preliminary data.</text>
</comment>
<accession>A0A8S1TJL5</accession>
<sequence>MDPNFPTLFVPPDKQPTRIIQARLEIVSNVLQEFGYDQRQFNHQDIFFILATPCLFHQANEIRLLSIEVIAALYQFVGVEIRTMVDAIENLKPGLKDQIMARLDEIDQQAPGSKQVDRGLSLVPEEEQEENQSALLKKQKDNANSQKQDLDKSINNVSQSKNQDKLNNSSLKSTFYCQLQFIKTIINEQFIANTNIRSEGKMKMCSKCFFDEENLQKKDVIIIDEFDTKIANLGSSLETIQHTSLQQLEILNDINQEKDRLGQAIVEMGQKKQSLDNFIKTSQSSFQLGSVNLSDNQVSDFMELFNQQELLRNINLELQRSLDPLRDLRTFLKQQREKILQDIQLINQILNGKLSIQSENLHQQQQVNEPNSLELLCIFESCLFKSGNESSLTESYEQIIQQSSESFQSFSLISQKQSIPQLENQQHQTITINLVFDHLLKTYEVDADPVAFIGDLAKEFKLLLNHTKEIYFLYEGNILEEKRSFQQLNIQNGYTLQGQLQY</sequence>
<dbReference type="Proteomes" id="UP000683925">
    <property type="component" value="Unassembled WGS sequence"/>
</dbReference>
<evidence type="ECO:0000256" key="1">
    <source>
        <dbReference type="SAM" id="MobiDB-lite"/>
    </source>
</evidence>